<dbReference type="PROSITE" id="PS50109">
    <property type="entry name" value="HIS_KIN"/>
    <property type="match status" value="1"/>
</dbReference>
<keyword evidence="8" id="KW-0175">Coiled coil</keyword>
<dbReference type="PANTHER" id="PTHR45436">
    <property type="entry name" value="SENSOR HISTIDINE KINASE YKOH"/>
    <property type="match status" value="1"/>
</dbReference>
<evidence type="ECO:0000256" key="1">
    <source>
        <dbReference type="ARBA" id="ARBA00000085"/>
    </source>
</evidence>
<sequence length="427" mass="45153">MSTPNADAALASLAVVVILLALLLWQLRARRADRREQVARNTAMDGLRRAYDDLERAHGQAQQHNVRLTQELQDAAEALRRSRSEGGEVLANLALRSLALVERQLGSLEGLEEMESDSLRLEQLYQLDHLATRMRRNSENMLLLSGGDQQRPARPGAPASLLDVLRAALSEIERYERVHLTALPPVHLRPEVADDLSHVLAELLDNGTAFSPPTEAVTVTAWHLDSGEVMVSVADRGIGMTETMLRQANHALADPGDGYDVGHGTGRSLGLRVVTLLSRRLGLRVQLRSSAGGDGTTALVALPAGLLVEPPAPAPAGQVPAGIPVPAPVGAARPTGPHRPGGPTLAAVPGARRAATGGGPAVAGGLPKRVKGESGQRAHLTEHSTDPATARRPSDAGAAADELRRRLGGFQNGLRAAAAPREEDHKA</sequence>
<evidence type="ECO:0000256" key="3">
    <source>
        <dbReference type="ARBA" id="ARBA00022553"/>
    </source>
</evidence>
<dbReference type="OrthoDB" id="3845898at2"/>
<dbReference type="SUPFAM" id="SSF55874">
    <property type="entry name" value="ATPase domain of HSP90 chaperone/DNA topoisomerase II/histidine kinase"/>
    <property type="match status" value="1"/>
</dbReference>
<dbReference type="AlphaFoldDB" id="A0A1H7Z377"/>
<evidence type="ECO:0000256" key="10">
    <source>
        <dbReference type="SAM" id="Phobius"/>
    </source>
</evidence>
<evidence type="ECO:0000256" key="9">
    <source>
        <dbReference type="SAM" id="MobiDB-lite"/>
    </source>
</evidence>
<comment type="catalytic activity">
    <reaction evidence="1">
        <text>ATP + protein L-histidine = ADP + protein N-phospho-L-histidine.</text>
        <dbReference type="EC" id="2.7.13.3"/>
    </reaction>
</comment>
<evidence type="ECO:0000256" key="5">
    <source>
        <dbReference type="ARBA" id="ARBA00022692"/>
    </source>
</evidence>
<dbReference type="InterPro" id="IPR036890">
    <property type="entry name" value="HATPase_C_sf"/>
</dbReference>
<dbReference type="EMBL" id="FOAZ01000032">
    <property type="protein sequence ID" value="SEM53042.1"/>
    <property type="molecule type" value="Genomic_DNA"/>
</dbReference>
<keyword evidence="7 10" id="KW-1133">Transmembrane helix</keyword>
<name>A0A1H7Z377_STRJI</name>
<organism evidence="12 13">
    <name type="scientific">Streptacidiphilus jiangxiensis</name>
    <dbReference type="NCBI Taxonomy" id="235985"/>
    <lineage>
        <taxon>Bacteria</taxon>
        <taxon>Bacillati</taxon>
        <taxon>Actinomycetota</taxon>
        <taxon>Actinomycetes</taxon>
        <taxon>Kitasatosporales</taxon>
        <taxon>Streptomycetaceae</taxon>
        <taxon>Streptacidiphilus</taxon>
    </lineage>
</organism>
<evidence type="ECO:0000256" key="8">
    <source>
        <dbReference type="SAM" id="Coils"/>
    </source>
</evidence>
<reference evidence="13" key="1">
    <citation type="submission" date="2016-10" db="EMBL/GenBank/DDBJ databases">
        <authorList>
            <person name="Varghese N."/>
        </authorList>
    </citation>
    <scope>NUCLEOTIDE SEQUENCE [LARGE SCALE GENOMIC DNA]</scope>
    <source>
        <strain evidence="13">DSM 45096 / BCRC 16803 / CGMCC 4.1857 / CIP 109030 / JCM 12277 / KCTC 19219 / NBRC 100920 / 33214</strain>
    </source>
</reference>
<dbReference type="eggNOG" id="COG4251">
    <property type="taxonomic scope" value="Bacteria"/>
</dbReference>
<feature type="region of interest" description="Disordered" evidence="9">
    <location>
        <begin position="351"/>
        <end position="427"/>
    </location>
</feature>
<dbReference type="GO" id="GO:0000160">
    <property type="term" value="P:phosphorelay signal transduction system"/>
    <property type="evidence" value="ECO:0007669"/>
    <property type="project" value="TreeGrafter"/>
</dbReference>
<protein>
    <recommendedName>
        <fullName evidence="2">histidine kinase</fullName>
        <ecNumber evidence="2">2.7.13.3</ecNumber>
    </recommendedName>
</protein>
<feature type="compositionally biased region" description="Basic and acidic residues" evidence="9">
    <location>
        <begin position="370"/>
        <end position="385"/>
    </location>
</feature>
<keyword evidence="13" id="KW-1185">Reference proteome</keyword>
<dbReference type="RefSeq" id="WP_075004226.1">
    <property type="nucleotide sequence ID" value="NZ_FOAZ01000032.1"/>
</dbReference>
<keyword evidence="3" id="KW-0597">Phosphoprotein</keyword>
<proteinExistence type="predicted"/>
<keyword evidence="5 10" id="KW-0812">Transmembrane</keyword>
<evidence type="ECO:0000256" key="2">
    <source>
        <dbReference type="ARBA" id="ARBA00012438"/>
    </source>
</evidence>
<evidence type="ECO:0000313" key="12">
    <source>
        <dbReference type="EMBL" id="SEM53042.1"/>
    </source>
</evidence>
<dbReference type="InterPro" id="IPR005467">
    <property type="entry name" value="His_kinase_dom"/>
</dbReference>
<dbReference type="Pfam" id="PF02518">
    <property type="entry name" value="HATPase_c"/>
    <property type="match status" value="1"/>
</dbReference>
<dbReference type="GO" id="GO:0005886">
    <property type="term" value="C:plasma membrane"/>
    <property type="evidence" value="ECO:0007669"/>
    <property type="project" value="TreeGrafter"/>
</dbReference>
<dbReference type="EC" id="2.7.13.3" evidence="2"/>
<dbReference type="Gene3D" id="3.30.565.10">
    <property type="entry name" value="Histidine kinase-like ATPase, C-terminal domain"/>
    <property type="match status" value="1"/>
</dbReference>
<dbReference type="Proteomes" id="UP000183015">
    <property type="component" value="Unassembled WGS sequence"/>
</dbReference>
<feature type="coiled-coil region" evidence="8">
    <location>
        <begin position="44"/>
        <end position="85"/>
    </location>
</feature>
<evidence type="ECO:0000256" key="6">
    <source>
        <dbReference type="ARBA" id="ARBA00022777"/>
    </source>
</evidence>
<feature type="transmembrane region" description="Helical" evidence="10">
    <location>
        <begin position="6"/>
        <end position="25"/>
    </location>
</feature>
<feature type="domain" description="Histidine kinase" evidence="11">
    <location>
        <begin position="196"/>
        <end position="306"/>
    </location>
</feature>
<evidence type="ECO:0000259" key="11">
    <source>
        <dbReference type="PROSITE" id="PS50109"/>
    </source>
</evidence>
<accession>A0A1H7Z377</accession>
<dbReference type="SMART" id="SM00387">
    <property type="entry name" value="HATPase_c"/>
    <property type="match status" value="1"/>
</dbReference>
<dbReference type="GO" id="GO:0004673">
    <property type="term" value="F:protein histidine kinase activity"/>
    <property type="evidence" value="ECO:0007669"/>
    <property type="project" value="UniProtKB-EC"/>
</dbReference>
<dbReference type="InterPro" id="IPR003594">
    <property type="entry name" value="HATPase_dom"/>
</dbReference>
<keyword evidence="4" id="KW-0808">Transferase</keyword>
<evidence type="ECO:0000313" key="13">
    <source>
        <dbReference type="Proteomes" id="UP000183015"/>
    </source>
</evidence>
<gene>
    <name evidence="12" type="ORF">SAMN05414137_13258</name>
</gene>
<keyword evidence="10" id="KW-0472">Membrane</keyword>
<dbReference type="PANTHER" id="PTHR45436:SF5">
    <property type="entry name" value="SENSOR HISTIDINE KINASE TRCS"/>
    <property type="match status" value="1"/>
</dbReference>
<dbReference type="STRING" id="235985.SAMN05414137_13258"/>
<dbReference type="InterPro" id="IPR050428">
    <property type="entry name" value="TCS_sensor_his_kinase"/>
</dbReference>
<evidence type="ECO:0000256" key="4">
    <source>
        <dbReference type="ARBA" id="ARBA00022679"/>
    </source>
</evidence>
<evidence type="ECO:0000256" key="7">
    <source>
        <dbReference type="ARBA" id="ARBA00022989"/>
    </source>
</evidence>
<keyword evidence="6 12" id="KW-0418">Kinase</keyword>